<proteinExistence type="predicted"/>
<dbReference type="CDD" id="cd00054">
    <property type="entry name" value="EGF_CA"/>
    <property type="match status" value="1"/>
</dbReference>
<evidence type="ECO:0000256" key="3">
    <source>
        <dbReference type="SAM" id="Phobius"/>
    </source>
</evidence>
<dbReference type="SMART" id="SM00179">
    <property type="entry name" value="EGF_CA"/>
    <property type="match status" value="1"/>
</dbReference>
<dbReference type="OrthoDB" id="5322100at2759"/>
<dbReference type="GO" id="GO:0005262">
    <property type="term" value="F:calcium channel activity"/>
    <property type="evidence" value="ECO:0007669"/>
    <property type="project" value="TreeGrafter"/>
</dbReference>
<evidence type="ECO:0008006" key="9">
    <source>
        <dbReference type="Google" id="ProtNLM"/>
    </source>
</evidence>
<dbReference type="InterPro" id="IPR001881">
    <property type="entry name" value="EGF-like_Ca-bd_dom"/>
</dbReference>
<feature type="domain" description="EGF-like" evidence="5">
    <location>
        <begin position="66"/>
        <end position="101"/>
    </location>
</feature>
<organism evidence="7 8">
    <name type="scientific">Apolygus lucorum</name>
    <name type="common">Small green plant bug</name>
    <name type="synonym">Lygocoris lucorum</name>
    <dbReference type="NCBI Taxonomy" id="248454"/>
    <lineage>
        <taxon>Eukaryota</taxon>
        <taxon>Metazoa</taxon>
        <taxon>Ecdysozoa</taxon>
        <taxon>Arthropoda</taxon>
        <taxon>Hexapoda</taxon>
        <taxon>Insecta</taxon>
        <taxon>Pterygota</taxon>
        <taxon>Neoptera</taxon>
        <taxon>Paraneoptera</taxon>
        <taxon>Hemiptera</taxon>
        <taxon>Heteroptera</taxon>
        <taxon>Panheteroptera</taxon>
        <taxon>Cimicomorpha</taxon>
        <taxon>Miridae</taxon>
        <taxon>Mirini</taxon>
        <taxon>Apolygus</taxon>
    </lineage>
</organism>
<evidence type="ECO:0000313" key="8">
    <source>
        <dbReference type="Proteomes" id="UP000466442"/>
    </source>
</evidence>
<dbReference type="InterPro" id="IPR051223">
    <property type="entry name" value="Polycystin"/>
</dbReference>
<feature type="signal peptide" evidence="4">
    <location>
        <begin position="1"/>
        <end position="22"/>
    </location>
</feature>
<evidence type="ECO:0000256" key="4">
    <source>
        <dbReference type="SAM" id="SignalP"/>
    </source>
</evidence>
<gene>
    <name evidence="7" type="ORF">GE061_015069</name>
</gene>
<dbReference type="InterPro" id="IPR000742">
    <property type="entry name" value="EGF"/>
</dbReference>
<accession>A0A8S9XJZ4</accession>
<feature type="domain" description="PLAT" evidence="6">
    <location>
        <begin position="1295"/>
        <end position="1411"/>
    </location>
</feature>
<dbReference type="PROSITE" id="PS00022">
    <property type="entry name" value="EGF_1"/>
    <property type="match status" value="1"/>
</dbReference>
<dbReference type="GO" id="GO:0050982">
    <property type="term" value="P:detection of mechanical stimulus"/>
    <property type="evidence" value="ECO:0007669"/>
    <property type="project" value="TreeGrafter"/>
</dbReference>
<name>A0A8S9XJZ4_APOLU</name>
<dbReference type="SUPFAM" id="SSF49723">
    <property type="entry name" value="Lipase/lipooxygenase domain (PLAT/LH2 domain)"/>
    <property type="match status" value="1"/>
</dbReference>
<comment type="caution">
    <text evidence="7">The sequence shown here is derived from an EMBL/GenBank/DDBJ whole genome shotgun (WGS) entry which is preliminary data.</text>
</comment>
<feature type="chain" id="PRO_5035804561" description="PLAT domain-containing protein" evidence="4">
    <location>
        <begin position="23"/>
        <end position="2028"/>
    </location>
</feature>
<feature type="transmembrane region" description="Helical" evidence="3">
    <location>
        <begin position="1645"/>
        <end position="1675"/>
    </location>
</feature>
<keyword evidence="3" id="KW-0812">Transmembrane</keyword>
<dbReference type="SUPFAM" id="SSF57196">
    <property type="entry name" value="EGF/Laminin"/>
    <property type="match status" value="1"/>
</dbReference>
<feature type="disulfide bond" evidence="2">
    <location>
        <begin position="70"/>
        <end position="80"/>
    </location>
</feature>
<keyword evidence="3" id="KW-0472">Membrane</keyword>
<comment type="caution">
    <text evidence="2">Lacks conserved residue(s) required for the propagation of feature annotation.</text>
</comment>
<keyword evidence="3" id="KW-1133">Transmembrane helix</keyword>
<dbReference type="Gene3D" id="2.10.25.10">
    <property type="entry name" value="Laminin"/>
    <property type="match status" value="1"/>
</dbReference>
<evidence type="ECO:0000256" key="1">
    <source>
        <dbReference type="ARBA" id="ARBA00023157"/>
    </source>
</evidence>
<dbReference type="Pfam" id="PF01477">
    <property type="entry name" value="PLAT"/>
    <property type="match status" value="1"/>
</dbReference>
<keyword evidence="8" id="KW-1185">Reference proteome</keyword>
<dbReference type="Proteomes" id="UP000466442">
    <property type="component" value="Unassembled WGS sequence"/>
</dbReference>
<feature type="transmembrane region" description="Helical" evidence="3">
    <location>
        <begin position="1511"/>
        <end position="1530"/>
    </location>
</feature>
<keyword evidence="1 2" id="KW-1015">Disulfide bond</keyword>
<dbReference type="PROSITE" id="PS50026">
    <property type="entry name" value="EGF_3"/>
    <property type="match status" value="1"/>
</dbReference>
<dbReference type="InterPro" id="IPR036392">
    <property type="entry name" value="PLAT/LH2_dom_sf"/>
</dbReference>
<feature type="transmembrane region" description="Helical" evidence="3">
    <location>
        <begin position="1459"/>
        <end position="1479"/>
    </location>
</feature>
<evidence type="ECO:0000259" key="6">
    <source>
        <dbReference type="PROSITE" id="PS50095"/>
    </source>
</evidence>
<evidence type="ECO:0000256" key="2">
    <source>
        <dbReference type="PROSITE-ProRule" id="PRU00076"/>
    </source>
</evidence>
<dbReference type="EMBL" id="WIXP02000006">
    <property type="protein sequence ID" value="KAF6209322.1"/>
    <property type="molecule type" value="Genomic_DNA"/>
</dbReference>
<feature type="transmembrane region" description="Helical" evidence="3">
    <location>
        <begin position="1249"/>
        <end position="1269"/>
    </location>
</feature>
<evidence type="ECO:0000259" key="5">
    <source>
        <dbReference type="PROSITE" id="PS50026"/>
    </source>
</evidence>
<feature type="transmembrane region" description="Helical" evidence="3">
    <location>
        <begin position="1611"/>
        <end position="1633"/>
    </location>
</feature>
<dbReference type="PANTHER" id="PTHR10877:SF183">
    <property type="entry name" value="AT14535P-RELATED"/>
    <property type="match status" value="1"/>
</dbReference>
<dbReference type="GO" id="GO:0005509">
    <property type="term" value="F:calcium ion binding"/>
    <property type="evidence" value="ECO:0007669"/>
    <property type="project" value="InterPro"/>
</dbReference>
<reference evidence="7" key="1">
    <citation type="journal article" date="2021" name="Mol. Ecol. Resour.">
        <title>Apolygus lucorum genome provides insights into omnivorousness and mesophyll feeding.</title>
        <authorList>
            <person name="Liu Y."/>
            <person name="Liu H."/>
            <person name="Wang H."/>
            <person name="Huang T."/>
            <person name="Liu B."/>
            <person name="Yang B."/>
            <person name="Yin L."/>
            <person name="Li B."/>
            <person name="Zhang Y."/>
            <person name="Zhang S."/>
            <person name="Jiang F."/>
            <person name="Zhang X."/>
            <person name="Ren Y."/>
            <person name="Wang B."/>
            <person name="Wang S."/>
            <person name="Lu Y."/>
            <person name="Wu K."/>
            <person name="Fan W."/>
            <person name="Wang G."/>
        </authorList>
    </citation>
    <scope>NUCLEOTIDE SEQUENCE</scope>
    <source>
        <strain evidence="7">12Hb</strain>
    </source>
</reference>
<sequence length="2028" mass="232097">MKTLRDLITVILSLGLPFLVTADSDYCSCGYGGLCVLDPFGYIGRLPCSVYCALSSGFYDEDCHSIINYCISSPCSGGICVPTFGSYFCRCPKGVYGRDCEIDEEQLRNSGLSQELYVYHQRQPWRSSGPNYFTVVFDPSGNVEENDVKKNWIMQLIVNVSDGRSYHPRISDFEYSEVKLKCLEDANKNPVLRDPRVCDLLPNGNVSTFSVDSSYFGPELDESIVNVVKIPGLGNVGQAIQVSLYLYLINLWNHTKTVQVLSAHYNVFNYIYYRAPHNCIMELSFTHCSSDHRYPYVHSRGSDISIDVIHQDIGCTGRLIIDFEWRIQRHTDSLYPVKGKDFVPVTLSNGATQSMTSVNFRPHFFIGGIHMLQYVLKLRGNPPHYGGSDEFDLKAECWIKVFVHEPRIEVRGGNVQTVSCHKTMILELMNLNPDVDINELVFETTCNDTRDKECDRQVFLHPFITKKETKCNSYLQITVIPQFASFGLVVKPLNINIHFIESAASIKVECLHNCYPINPMGRTILAAMSERYLPFNVTWQVTLGNQTIKERDGEINAFLPASATRILRMNSNRFKREGALYSNVYFKAQIPENHQMRAEVSTLSDNLETNLGEFKLLTIGQGVHRFERFGARHSFSFPPVRYSVRQIKDTTESDAHVELLETNYEELLIFSPFWRMVQLCVYNTYNHIACTSLKRLDQASIPLKLTVTDLAALLGKKDYYEFYKKMFIFLWDKTLRRYDPKSRTIVSKWSISVNERLEAARLLIQEPKFKEVVNSNLALRSAVRLLYCKLGNELAGPYAWIDEDFSNDPKSITVWLQVRNQALITMETLINERYDAITSFRGSTTTHSLLEFQEFRRLCLLGMSLAFILNNDKRLLVNSQENPSILRRIQEGIWTFWLWKNDYIFSTGYNSFNKLLAMSNVLFHSIDVFGGKFSRVWSIRTTYVGVLEAFKKGSPRDPFKETISGAADYIFGPEKDSVLDTWLEPLSVELPPVTVDWEFLELILVAVAAKNREGDFSVSPVLVIELRTTQGKTVHGLPDSKSINITLPRMEGGKLMNEPNHDWFVDYLPNSTRSGSTTLAYKIALPVEFNVWSILIRTDRQTSLKARVFDKVPDNETLMASPSLIPLFDPAKGNFYTSIEVLPQEGEQFIPHYFYLGIALPFPEGAVSFDGGSLFSLQSTVDVCIMKRTTLPLEKAYICRGLQSDSGDESIIRCNCDNLGLFQAMTFPITITKLMLDQIQFQYPLPFSYYNAVVVGILAIFLVLTSFYVRWKDRQSRRYNDSLIYLNDNYPADEYVVVIGVYTGSHLYAGTKSKVAIKLIGELNSSRVHLLSVSGRNTLRTGQDDWFLMYVNQPLGRLKSIHFWTDYREVTGWYCSHIVVHDQMERGHYVADIGKWLVMKLLEDVPRVEIAEVKHLEMMEDGPFELTKHSFITNYWTELRNTHHELSFFLVQERYIFNYHIKSCILFVKVLAINLWIWFFQEVAYEWTHGRYLDPVSTRRMLGLSKELCVWAFWAALLSHPITFCIEYTYKCSHLSGSLQKRTTNPLYTSYGTRGSAASKTSPSFIEHNLYNQSGVVGWKKHFLLAFGPCQFRCVDSNKELITLKTARLSLIVRGISCALIAIMFIVIFGIEFSTDYQLKSKTCAVVVVIAFLLDAIFLGPFLILVRTFIAFYILDMNNRERFMLRKEMREPPAGRGNYLEYLQRVLGKEYKPLLSTEMAVLKKKKMIHILSIKVLNHVLLGLSFIAILSILLSKFSKEDYYMIRTLGNTMESTGHPEYVTSEKTIDEVHDIISAVDFVVNAVADFTDVWYNGQLMKASQRAPNVRWALDHYGQCIGSSSVLLLLQNDDGNENIPFEFDDYFTKIHGPFSVSSAKTEPISRGGTMEYTTLSSSWIYGAVASYPFAGYLRIMPLVPWETFYSQMRILMDDFVVHEEDDCRALIISTNFVYPFVSYVVTVDVIIEFHESGTGEAHTHVQGIKITSEKFIERTILYCTSAYFIVQIIASMYRTGVRRYFDRAPKVLGIIGV</sequence>
<feature type="transmembrane region" description="Helical" evidence="3">
    <location>
        <begin position="1735"/>
        <end position="1753"/>
    </location>
</feature>
<dbReference type="PROSITE" id="PS50095">
    <property type="entry name" value="PLAT"/>
    <property type="match status" value="1"/>
</dbReference>
<keyword evidence="2" id="KW-0245">EGF-like domain</keyword>
<keyword evidence="4" id="KW-0732">Signal</keyword>
<dbReference type="GO" id="GO:0016020">
    <property type="term" value="C:membrane"/>
    <property type="evidence" value="ECO:0007669"/>
    <property type="project" value="TreeGrafter"/>
</dbReference>
<protein>
    <recommendedName>
        <fullName evidence="9">PLAT domain-containing protein</fullName>
    </recommendedName>
</protein>
<dbReference type="InterPro" id="IPR001024">
    <property type="entry name" value="PLAT/LH2_dom"/>
</dbReference>
<dbReference type="PANTHER" id="PTHR10877">
    <property type="entry name" value="POLYCYSTIN FAMILY MEMBER"/>
    <property type="match status" value="1"/>
</dbReference>
<feature type="disulfide bond" evidence="2">
    <location>
        <begin position="91"/>
        <end position="100"/>
    </location>
</feature>
<evidence type="ECO:0000313" key="7">
    <source>
        <dbReference type="EMBL" id="KAF6209322.1"/>
    </source>
</evidence>
<dbReference type="Gene3D" id="2.60.60.20">
    <property type="entry name" value="PLAT/LH2 domain"/>
    <property type="match status" value="1"/>
</dbReference>